<sequence>MTLPKVSVAKQELSGRSRHGLSRQPLRRGTEQSSAGRKSGCKRRLGNLEVLLFGKIVSYAERLSIYGGSRVQL</sequence>
<evidence type="ECO:0000313" key="2">
    <source>
        <dbReference type="EMBL" id="CAI5778916.1"/>
    </source>
</evidence>
<feature type="region of interest" description="Disordered" evidence="1">
    <location>
        <begin position="1"/>
        <end position="40"/>
    </location>
</feature>
<proteinExistence type="predicted"/>
<evidence type="ECO:0000256" key="1">
    <source>
        <dbReference type="SAM" id="MobiDB-lite"/>
    </source>
</evidence>
<gene>
    <name evidence="2" type="ORF">PODLI_1B019752</name>
</gene>
<accession>A0AA35P7X6</accession>
<organism evidence="2 3">
    <name type="scientific">Podarcis lilfordi</name>
    <name type="common">Lilford's wall lizard</name>
    <dbReference type="NCBI Taxonomy" id="74358"/>
    <lineage>
        <taxon>Eukaryota</taxon>
        <taxon>Metazoa</taxon>
        <taxon>Chordata</taxon>
        <taxon>Craniata</taxon>
        <taxon>Vertebrata</taxon>
        <taxon>Euteleostomi</taxon>
        <taxon>Lepidosauria</taxon>
        <taxon>Squamata</taxon>
        <taxon>Bifurcata</taxon>
        <taxon>Unidentata</taxon>
        <taxon>Episquamata</taxon>
        <taxon>Laterata</taxon>
        <taxon>Lacertibaenia</taxon>
        <taxon>Lacertidae</taxon>
        <taxon>Podarcis</taxon>
    </lineage>
</organism>
<reference evidence="2" key="1">
    <citation type="submission" date="2022-12" db="EMBL/GenBank/DDBJ databases">
        <authorList>
            <person name="Alioto T."/>
            <person name="Alioto T."/>
            <person name="Gomez Garrido J."/>
        </authorList>
    </citation>
    <scope>NUCLEOTIDE SEQUENCE</scope>
</reference>
<dbReference type="AlphaFoldDB" id="A0AA35P7X6"/>
<keyword evidence="3" id="KW-1185">Reference proteome</keyword>
<dbReference type="EMBL" id="OX395132">
    <property type="protein sequence ID" value="CAI5778916.1"/>
    <property type="molecule type" value="Genomic_DNA"/>
</dbReference>
<name>A0AA35P7X6_9SAUR</name>
<evidence type="ECO:0000313" key="3">
    <source>
        <dbReference type="Proteomes" id="UP001178461"/>
    </source>
</evidence>
<protein>
    <submittedName>
        <fullName evidence="2">Uncharacterized protein</fullName>
    </submittedName>
</protein>
<dbReference type="Proteomes" id="UP001178461">
    <property type="component" value="Chromosome 7"/>
</dbReference>